<keyword evidence="3" id="KW-0418">Kinase</keyword>
<evidence type="ECO:0000313" key="6">
    <source>
        <dbReference type="EMBL" id="OEO30880.1"/>
    </source>
</evidence>
<dbReference type="EMBL" id="LAJE02000180">
    <property type="protein sequence ID" value="OEO30880.1"/>
    <property type="molecule type" value="Genomic_DNA"/>
</dbReference>
<dbReference type="InterPro" id="IPR050406">
    <property type="entry name" value="FGGY_Carb_Kinase"/>
</dbReference>
<dbReference type="CDD" id="cd07805">
    <property type="entry name" value="ASKHA_NBD_FGGY_CvXK-like"/>
    <property type="match status" value="1"/>
</dbReference>
<protein>
    <recommendedName>
        <fullName evidence="8">Xylulose kinase</fullName>
    </recommendedName>
</protein>
<comment type="caution">
    <text evidence="6">The sequence shown here is derived from an EMBL/GenBank/DDBJ whole genome shotgun (WGS) entry which is preliminary data.</text>
</comment>
<evidence type="ECO:0000313" key="7">
    <source>
        <dbReference type="Proteomes" id="UP000095463"/>
    </source>
</evidence>
<dbReference type="InterPro" id="IPR018484">
    <property type="entry name" value="FGGY_N"/>
</dbReference>
<dbReference type="Pfam" id="PF02782">
    <property type="entry name" value="FGGY_C"/>
    <property type="match status" value="1"/>
</dbReference>
<dbReference type="OrthoDB" id="9805576at2"/>
<dbReference type="InterPro" id="IPR043129">
    <property type="entry name" value="ATPase_NBD"/>
</dbReference>
<dbReference type="PANTHER" id="PTHR43095">
    <property type="entry name" value="SUGAR KINASE"/>
    <property type="match status" value="1"/>
</dbReference>
<organism evidence="6 7">
    <name type="scientific">Devosia insulae DS-56</name>
    <dbReference type="NCBI Taxonomy" id="1116389"/>
    <lineage>
        <taxon>Bacteria</taxon>
        <taxon>Pseudomonadati</taxon>
        <taxon>Pseudomonadota</taxon>
        <taxon>Alphaproteobacteria</taxon>
        <taxon>Hyphomicrobiales</taxon>
        <taxon>Devosiaceae</taxon>
        <taxon>Devosia</taxon>
    </lineage>
</organism>
<dbReference type="RefSeq" id="WP_069909909.1">
    <property type="nucleotide sequence ID" value="NZ_LAJE02000180.1"/>
</dbReference>
<evidence type="ECO:0000259" key="5">
    <source>
        <dbReference type="Pfam" id="PF02782"/>
    </source>
</evidence>
<dbReference type="GO" id="GO:0016301">
    <property type="term" value="F:kinase activity"/>
    <property type="evidence" value="ECO:0007669"/>
    <property type="project" value="UniProtKB-KW"/>
</dbReference>
<dbReference type="GO" id="GO:0005975">
    <property type="term" value="P:carbohydrate metabolic process"/>
    <property type="evidence" value="ECO:0007669"/>
    <property type="project" value="InterPro"/>
</dbReference>
<evidence type="ECO:0000256" key="2">
    <source>
        <dbReference type="ARBA" id="ARBA00022679"/>
    </source>
</evidence>
<dbReference type="PANTHER" id="PTHR43095:SF5">
    <property type="entry name" value="XYLULOSE KINASE"/>
    <property type="match status" value="1"/>
</dbReference>
<evidence type="ECO:0008006" key="8">
    <source>
        <dbReference type="Google" id="ProtNLM"/>
    </source>
</evidence>
<feature type="domain" description="Carbohydrate kinase FGGY N-terminal" evidence="4">
    <location>
        <begin position="3"/>
        <end position="232"/>
    </location>
</feature>
<dbReference type="InterPro" id="IPR000577">
    <property type="entry name" value="Carb_kinase_FGGY"/>
</dbReference>
<dbReference type="SUPFAM" id="SSF53067">
    <property type="entry name" value="Actin-like ATPase domain"/>
    <property type="match status" value="2"/>
</dbReference>
<keyword evidence="2" id="KW-0808">Transferase</keyword>
<dbReference type="InterPro" id="IPR018485">
    <property type="entry name" value="FGGY_C"/>
</dbReference>
<comment type="similarity">
    <text evidence="1">Belongs to the FGGY kinase family.</text>
</comment>
<evidence type="ECO:0000259" key="4">
    <source>
        <dbReference type="Pfam" id="PF00370"/>
    </source>
</evidence>
<accession>A0A1E5XQL9</accession>
<reference evidence="6 7" key="1">
    <citation type="journal article" date="2015" name="Genome Announc.">
        <title>Genome Assemblies of Three Soil-Associated Devosia species: D. insulae, D. limi, and D. soli.</title>
        <authorList>
            <person name="Hassan Y.I."/>
            <person name="Lepp D."/>
            <person name="Zhou T."/>
        </authorList>
    </citation>
    <scope>NUCLEOTIDE SEQUENCE [LARGE SCALE GENOMIC DNA]</scope>
    <source>
        <strain evidence="6 7">DS-56</strain>
    </source>
</reference>
<dbReference type="Pfam" id="PF00370">
    <property type="entry name" value="FGGY_N"/>
    <property type="match status" value="1"/>
</dbReference>
<feature type="domain" description="Carbohydrate kinase FGGY C-terminal" evidence="5">
    <location>
        <begin position="243"/>
        <end position="421"/>
    </location>
</feature>
<dbReference type="Gene3D" id="3.30.420.40">
    <property type="match status" value="2"/>
</dbReference>
<name>A0A1E5XQL9_9HYPH</name>
<dbReference type="Proteomes" id="UP000095463">
    <property type="component" value="Unassembled WGS sequence"/>
</dbReference>
<dbReference type="PIRSF" id="PIRSF000538">
    <property type="entry name" value="GlpK"/>
    <property type="match status" value="1"/>
</dbReference>
<gene>
    <name evidence="6" type="ORF">VW23_018940</name>
</gene>
<keyword evidence="7" id="KW-1185">Reference proteome</keyword>
<dbReference type="AlphaFoldDB" id="A0A1E5XQL9"/>
<sequence>MSILVLDCGSSALKATVFADDGTVVATTDAGYPEQSAPHRRAPEDWWRAAVEAVGRLPLEGVTALSLTGMMENLIAVDAVGQPVREAALYSDPIGTEAFEAVAARLEAADATAILGNAPRPLMTAFKLLALGPKGAEWVLPGSKDFLALRLTGVAATDPSCASTTGLMDIGTRDWSEELVELLDVDRGLLPPILAAETVLGGLTAEAATALGLRAGLPVINGCGDAAATTIGSGAEQPNAVSIYLGTSGWVAGVTAVTERTPRPYYRLSHPLHGGLIEVAPIFSAGAAAQWARDTLGLTLPEAERLAGEAAAAPGGALFLPYLNGERTPFVDLELRAGFASVAASDSAATLYYSALEGVAFAIAANVRAMGAAGPVYLVGGGAQSAVWPQIMADVLGREVTVPQHPVLAASLGAYRAAAKALGLTVGAAARGKVYLPRADRAERIARQQQRFERATVMLRELARI</sequence>
<evidence type="ECO:0000256" key="3">
    <source>
        <dbReference type="ARBA" id="ARBA00022777"/>
    </source>
</evidence>
<proteinExistence type="inferred from homology"/>
<evidence type="ECO:0000256" key="1">
    <source>
        <dbReference type="ARBA" id="ARBA00009156"/>
    </source>
</evidence>